<evidence type="ECO:0000256" key="7">
    <source>
        <dbReference type="ARBA" id="ARBA00023049"/>
    </source>
</evidence>
<gene>
    <name evidence="12" type="primary">mepA</name>
    <name evidence="10" type="ORF">ACT75_00600</name>
    <name evidence="11" type="ORF">CQR80_02110</name>
    <name evidence="12" type="ORF">FXB79_03880</name>
</gene>
<dbReference type="eggNOG" id="COG3770">
    <property type="taxonomic scope" value="Bacteria"/>
</dbReference>
<evidence type="ECO:0000256" key="4">
    <source>
        <dbReference type="ARBA" id="ARBA00022764"/>
    </source>
</evidence>
<keyword evidence="3 9" id="KW-0732">Signal</keyword>
<keyword evidence="8" id="KW-1015">Disulfide bond</keyword>
<dbReference type="EMBL" id="VSED01000007">
    <property type="protein sequence ID" value="TYA39313.1"/>
    <property type="molecule type" value="Genomic_DNA"/>
</dbReference>
<keyword evidence="2" id="KW-0479">Metal-binding</keyword>
<reference evidence="11 14" key="2">
    <citation type="submission" date="2017-10" db="EMBL/GenBank/DDBJ databases">
        <title>Draft genome sequences of Aggregatibacter actinomycetemcomitans strains 310a and 310b.</title>
        <authorList>
            <person name="May A.C."/>
            <person name="Ohta H."/>
            <person name="Maeda H."/>
            <person name="Kokeguchi S."/>
            <person name="Cugini C."/>
        </authorList>
    </citation>
    <scope>NUCLEOTIDE SEQUENCE [LARGE SCALE GENOMIC DNA]</scope>
    <source>
        <strain evidence="11 14">310b</strain>
    </source>
</reference>
<dbReference type="OrthoDB" id="1467367at2"/>
<dbReference type="EMBL" id="CP012959">
    <property type="protein sequence ID" value="AMQ93128.1"/>
    <property type="molecule type" value="Genomic_DNA"/>
</dbReference>
<evidence type="ECO:0000313" key="14">
    <source>
        <dbReference type="Proteomes" id="UP000226080"/>
    </source>
</evidence>
<keyword evidence="5" id="KW-0378">Hydrolase</keyword>
<feature type="disulfide bond" evidence="8">
    <location>
        <begin position="227"/>
        <end position="234"/>
    </location>
</feature>
<dbReference type="Gene3D" id="3.30.1380.10">
    <property type="match status" value="1"/>
</dbReference>
<dbReference type="Pfam" id="PF03411">
    <property type="entry name" value="Peptidase_M74"/>
    <property type="match status" value="1"/>
</dbReference>
<dbReference type="KEGG" id="aact:ACT75_00600"/>
<proteinExistence type="predicted"/>
<accession>A0A142FXJ8</accession>
<dbReference type="InterPro" id="IPR009045">
    <property type="entry name" value="Zn_M74/Hedgehog-like"/>
</dbReference>
<reference evidence="10 13" key="1">
    <citation type="submission" date="2015-10" db="EMBL/GenBank/DDBJ databases">
        <title>Tn-seq of a polymicrobial infection.</title>
        <authorList>
            <person name="Stacy A."/>
            <person name="Rumbaugh K.P."/>
            <person name="Whiteley M."/>
        </authorList>
    </citation>
    <scope>NUCLEOTIDE SEQUENCE [LARGE SCALE GENOMIC DNA]</scope>
    <source>
        <strain evidence="10 13">624</strain>
    </source>
</reference>
<evidence type="ECO:0000256" key="5">
    <source>
        <dbReference type="ARBA" id="ARBA00022801"/>
    </source>
</evidence>
<dbReference type="RefSeq" id="WP_014702216.1">
    <property type="nucleotide sequence ID" value="NZ_CP012959.1"/>
</dbReference>
<evidence type="ECO:0000256" key="2">
    <source>
        <dbReference type="ARBA" id="ARBA00022723"/>
    </source>
</evidence>
<organism evidence="12 15">
    <name type="scientific">Aggregatibacter actinomycetemcomitans</name>
    <name type="common">Actinobacillus actinomycetemcomitans</name>
    <name type="synonym">Haemophilus actinomycetemcomitans</name>
    <dbReference type="NCBI Taxonomy" id="714"/>
    <lineage>
        <taxon>Bacteria</taxon>
        <taxon>Pseudomonadati</taxon>
        <taxon>Pseudomonadota</taxon>
        <taxon>Gammaproteobacteria</taxon>
        <taxon>Pasteurellales</taxon>
        <taxon>Pasteurellaceae</taxon>
        <taxon>Aggregatibacter</taxon>
    </lineage>
</organism>
<dbReference type="GO" id="GO:0006508">
    <property type="term" value="P:proteolysis"/>
    <property type="evidence" value="ECO:0007669"/>
    <property type="project" value="UniProtKB-KW"/>
</dbReference>
<dbReference type="EMBL" id="PCGW01000003">
    <property type="protein sequence ID" value="PHO21256.1"/>
    <property type="molecule type" value="Genomic_DNA"/>
</dbReference>
<evidence type="ECO:0000313" key="10">
    <source>
        <dbReference type="EMBL" id="AMQ93128.1"/>
    </source>
</evidence>
<dbReference type="SMR" id="A0A142FXJ8"/>
<evidence type="ECO:0000256" key="1">
    <source>
        <dbReference type="ARBA" id="ARBA00022670"/>
    </source>
</evidence>
<name>A0A142FXJ8_AGGAC</name>
<dbReference type="Proteomes" id="UP000323012">
    <property type="component" value="Unassembled WGS sequence"/>
</dbReference>
<evidence type="ECO:0000256" key="9">
    <source>
        <dbReference type="SAM" id="SignalP"/>
    </source>
</evidence>
<keyword evidence="1" id="KW-0645">Protease</keyword>
<dbReference type="AlphaFoldDB" id="A0A142FXJ8"/>
<feature type="disulfide bond" evidence="8">
    <location>
        <begin position="55"/>
        <end position="276"/>
    </location>
</feature>
<keyword evidence="4" id="KW-0574">Periplasm</keyword>
<feature type="chain" id="PRO_5014247095" evidence="9">
    <location>
        <begin position="27"/>
        <end position="290"/>
    </location>
</feature>
<evidence type="ECO:0000256" key="6">
    <source>
        <dbReference type="ARBA" id="ARBA00022833"/>
    </source>
</evidence>
<evidence type="ECO:0000256" key="8">
    <source>
        <dbReference type="PIRSR" id="PIRSR018455-2"/>
    </source>
</evidence>
<feature type="signal peptide" evidence="9">
    <location>
        <begin position="1"/>
        <end position="26"/>
    </location>
</feature>
<sequence length="290" mass="31884">MSKTLLQFIKSAVVFSSVFYAANAFTAPQDWQQIKRPIPAEDGKSQAIGSYSNGCIIGAQPLPYKGDGYQVIRMNKNRYYGHPDMISYLQRLGQRAKAAGLPTMLVGDIAMPGGGRFLTGHASHQMGLDADIWLRMGSMSDSDALNSDGKGLLVVNRKAQRVDDSIWNANHAKLIKLAAEDVKVTRIFVNPAIKLKLCETAGADRAWLHKIRPWFGHDSHFHVRLTCPQGAQHCENQAPVPAGDGCGEELYSWFKPAKPGSAPSKPKVTPPEPFLCQQVLSSPNRSEWLE</sequence>
<dbReference type="GO" id="GO:0004252">
    <property type="term" value="F:serine-type endopeptidase activity"/>
    <property type="evidence" value="ECO:0007669"/>
    <property type="project" value="InterPro"/>
</dbReference>
<feature type="disulfide bond" evidence="8">
    <location>
        <begin position="198"/>
        <end position="246"/>
    </location>
</feature>
<evidence type="ECO:0000313" key="15">
    <source>
        <dbReference type="Proteomes" id="UP000323012"/>
    </source>
</evidence>
<keyword evidence="7" id="KW-0482">Metalloprotease</keyword>
<reference evidence="12 15" key="3">
    <citation type="submission" date="2019-08" db="EMBL/GenBank/DDBJ databases">
        <title>Whole genome sequencing of Aggregatibacter actinomycetemcomitans cultured from blood stream infections in Denmark reveals a novel phylogenetic lineage expressing serotype a membrane O polysaccharide.</title>
        <authorList>
            <person name="Nedergaard S."/>
            <person name="Kobel C.M."/>
            <person name="Nielsen M.B."/>
            <person name="Moeller R.T."/>
            <person name="Jensen A.B."/>
            <person name="Noerskov-Lauritsen N."/>
        </authorList>
    </citation>
    <scope>NUCLEOTIDE SEQUENCE [LARGE SCALE GENOMIC DNA]</scope>
    <source>
        <strain evidence="12 15">PN_563</strain>
    </source>
</reference>
<evidence type="ECO:0000313" key="13">
    <source>
        <dbReference type="Proteomes" id="UP000072236"/>
    </source>
</evidence>
<keyword evidence="14" id="KW-1185">Reference proteome</keyword>
<dbReference type="Proteomes" id="UP000072236">
    <property type="component" value="Chromosome"/>
</dbReference>
<dbReference type="Proteomes" id="UP000226080">
    <property type="component" value="Unassembled WGS sequence"/>
</dbReference>
<dbReference type="GO" id="GO:0008237">
    <property type="term" value="F:metallopeptidase activity"/>
    <property type="evidence" value="ECO:0007669"/>
    <property type="project" value="UniProtKB-KW"/>
</dbReference>
<evidence type="ECO:0000313" key="12">
    <source>
        <dbReference type="EMBL" id="TYA39313.1"/>
    </source>
</evidence>
<dbReference type="NCBIfam" id="NF006947">
    <property type="entry name" value="PRK09429.1"/>
    <property type="match status" value="1"/>
</dbReference>
<dbReference type="GO" id="GO:0030288">
    <property type="term" value="C:outer membrane-bounded periplasmic space"/>
    <property type="evidence" value="ECO:0007669"/>
    <property type="project" value="InterPro"/>
</dbReference>
<dbReference type="InterPro" id="IPR005073">
    <property type="entry name" value="Peptidase_M74"/>
</dbReference>
<evidence type="ECO:0000256" key="3">
    <source>
        <dbReference type="ARBA" id="ARBA00022729"/>
    </source>
</evidence>
<keyword evidence="6" id="KW-0862">Zinc</keyword>
<dbReference type="SUPFAM" id="SSF55166">
    <property type="entry name" value="Hedgehog/DD-peptidase"/>
    <property type="match status" value="1"/>
</dbReference>
<protein>
    <submittedName>
        <fullName evidence="10 12">Murein endopeptidase</fullName>
    </submittedName>
</protein>
<dbReference type="GO" id="GO:0046872">
    <property type="term" value="F:metal ion binding"/>
    <property type="evidence" value="ECO:0007669"/>
    <property type="project" value="UniProtKB-KW"/>
</dbReference>
<dbReference type="PIRSF" id="PIRSF018455">
    <property type="entry name" value="MepA"/>
    <property type="match status" value="1"/>
</dbReference>
<evidence type="ECO:0000313" key="11">
    <source>
        <dbReference type="EMBL" id="PHO21256.1"/>
    </source>
</evidence>